<dbReference type="EMBL" id="BAAAGX010000027">
    <property type="protein sequence ID" value="GAA0267406.1"/>
    <property type="molecule type" value="Genomic_DNA"/>
</dbReference>
<dbReference type="Proteomes" id="UP001500967">
    <property type="component" value="Unassembled WGS sequence"/>
</dbReference>
<feature type="transmembrane region" description="Helical" evidence="1">
    <location>
        <begin position="49"/>
        <end position="68"/>
    </location>
</feature>
<comment type="caution">
    <text evidence="2">The sequence shown here is derived from an EMBL/GenBank/DDBJ whole genome shotgun (WGS) entry which is preliminary data.</text>
</comment>
<accession>A0ABP3EKR8</accession>
<keyword evidence="1" id="KW-1133">Transmembrane helix</keyword>
<organism evidence="2 3">
    <name type="scientific">Cryptosporangium japonicum</name>
    <dbReference type="NCBI Taxonomy" id="80872"/>
    <lineage>
        <taxon>Bacteria</taxon>
        <taxon>Bacillati</taxon>
        <taxon>Actinomycetota</taxon>
        <taxon>Actinomycetes</taxon>
        <taxon>Cryptosporangiales</taxon>
        <taxon>Cryptosporangiaceae</taxon>
        <taxon>Cryptosporangium</taxon>
    </lineage>
</organism>
<proteinExistence type="predicted"/>
<evidence type="ECO:0000256" key="1">
    <source>
        <dbReference type="SAM" id="Phobius"/>
    </source>
</evidence>
<sequence length="209" mass="22302">MRRVVIGTLVVVGAVLMTAALQGAAAVLIGPAWVVNPGHYAALNRVFEHPVLLAAGGVVALLVALAVASRQRFLQFGAVGIAVLLTGFAVVLGTPVRSGPGLPTGGRRIAEYGSPDGRFTAEVTRWNKLQGPAHLIVVRSREGLRSREYLVGCQDGNGGGWLKLLEWIDTSTIRLHRSDGEKFDVRLDATTAEPDRVLYHGDVDACYQL</sequence>
<evidence type="ECO:0000313" key="3">
    <source>
        <dbReference type="Proteomes" id="UP001500967"/>
    </source>
</evidence>
<keyword evidence="3" id="KW-1185">Reference proteome</keyword>
<keyword evidence="1" id="KW-0812">Transmembrane</keyword>
<protein>
    <submittedName>
        <fullName evidence="2">Uncharacterized protein</fullName>
    </submittedName>
</protein>
<name>A0ABP3EKR8_9ACTN</name>
<feature type="transmembrane region" description="Helical" evidence="1">
    <location>
        <begin position="73"/>
        <end position="93"/>
    </location>
</feature>
<keyword evidence="1" id="KW-0472">Membrane</keyword>
<evidence type="ECO:0000313" key="2">
    <source>
        <dbReference type="EMBL" id="GAA0267406.1"/>
    </source>
</evidence>
<gene>
    <name evidence="2" type="ORF">GCM10009539_62790</name>
</gene>
<dbReference type="RefSeq" id="WP_344652543.1">
    <property type="nucleotide sequence ID" value="NZ_BAAAGX010000027.1"/>
</dbReference>
<reference evidence="3" key="1">
    <citation type="journal article" date="2019" name="Int. J. Syst. Evol. Microbiol.">
        <title>The Global Catalogue of Microorganisms (GCM) 10K type strain sequencing project: providing services to taxonomists for standard genome sequencing and annotation.</title>
        <authorList>
            <consortium name="The Broad Institute Genomics Platform"/>
            <consortium name="The Broad Institute Genome Sequencing Center for Infectious Disease"/>
            <person name="Wu L."/>
            <person name="Ma J."/>
        </authorList>
    </citation>
    <scope>NUCLEOTIDE SEQUENCE [LARGE SCALE GENOMIC DNA]</scope>
    <source>
        <strain evidence="3">JCM 10425</strain>
    </source>
</reference>